<comment type="caution">
    <text evidence="1">The sequence shown here is derived from an EMBL/GenBank/DDBJ whole genome shotgun (WGS) entry which is preliminary data.</text>
</comment>
<dbReference type="Proteomes" id="UP000818323">
    <property type="component" value="Unassembled WGS sequence"/>
</dbReference>
<organism evidence="1 2">
    <name type="scientific">Microvirga arsenatis</name>
    <dbReference type="NCBI Taxonomy" id="2692265"/>
    <lineage>
        <taxon>Bacteria</taxon>
        <taxon>Pseudomonadati</taxon>
        <taxon>Pseudomonadota</taxon>
        <taxon>Alphaproteobacteria</taxon>
        <taxon>Hyphomicrobiales</taxon>
        <taxon>Methylobacteriaceae</taxon>
        <taxon>Microvirga</taxon>
    </lineage>
</organism>
<protein>
    <recommendedName>
        <fullName evidence="3">DUF1127 domain-containing protein</fullName>
    </recommendedName>
</protein>
<dbReference type="RefSeq" id="WP_161723824.1">
    <property type="nucleotide sequence ID" value="NZ_JAAAXI010000010.1"/>
</dbReference>
<proteinExistence type="predicted"/>
<gene>
    <name evidence="1" type="ORF">GR303_16330</name>
</gene>
<accession>A0ABW9Z0G4</accession>
<reference evidence="1 2" key="1">
    <citation type="submission" date="2020-01" db="EMBL/GenBank/DDBJ databases">
        <title>Microvirga sp. nov., an arsenate reduction bacterium isolated from Tibet hotspring sediments.</title>
        <authorList>
            <person name="Yuan C.-G."/>
        </authorList>
    </citation>
    <scope>NUCLEOTIDE SEQUENCE [LARGE SCALE GENOMIC DNA]</scope>
    <source>
        <strain evidence="1 2">SYSU G3D203</strain>
    </source>
</reference>
<name>A0ABW9Z0G4_9HYPH</name>
<evidence type="ECO:0000313" key="1">
    <source>
        <dbReference type="EMBL" id="NBJ25925.1"/>
    </source>
</evidence>
<dbReference type="EMBL" id="JAAAXJ010000009">
    <property type="protein sequence ID" value="NBJ25925.1"/>
    <property type="molecule type" value="Genomic_DNA"/>
</dbReference>
<evidence type="ECO:0000313" key="2">
    <source>
        <dbReference type="Proteomes" id="UP000818323"/>
    </source>
</evidence>
<sequence>MNAMRYQESRRSRGIENAWLRLRLWLQPAALRAGLRLADLSHLSDHERRDIGLPEPARYMDWRSLREGRLF</sequence>
<evidence type="ECO:0008006" key="3">
    <source>
        <dbReference type="Google" id="ProtNLM"/>
    </source>
</evidence>
<keyword evidence="2" id="KW-1185">Reference proteome</keyword>